<comment type="similarity">
    <text evidence="1">Belongs to the TRAFAC class dynamin-like GTPase superfamily. Very large inducible GTPase (VLIG) family.</text>
</comment>
<evidence type="ECO:0000259" key="3">
    <source>
        <dbReference type="PROSITE" id="PS51717"/>
    </source>
</evidence>
<evidence type="ECO:0000256" key="2">
    <source>
        <dbReference type="SAM" id="MobiDB-lite"/>
    </source>
</evidence>
<reference evidence="4" key="1">
    <citation type="submission" date="2021-10" db="EMBL/GenBank/DDBJ databases">
        <title>Tropical sea cucumber genome reveals ecological adaptation and Cuvierian tubules defense mechanism.</title>
        <authorList>
            <person name="Chen T."/>
        </authorList>
    </citation>
    <scope>NUCLEOTIDE SEQUENCE</scope>
    <source>
        <strain evidence="4">Nanhai2018</strain>
        <tissue evidence="4">Muscle</tissue>
    </source>
</reference>
<dbReference type="InterPro" id="IPR011029">
    <property type="entry name" value="DEATH-like_dom_sf"/>
</dbReference>
<feature type="region of interest" description="Disordered" evidence="2">
    <location>
        <begin position="87"/>
        <end position="111"/>
    </location>
</feature>
<keyword evidence="5" id="KW-1185">Reference proteome</keyword>
<gene>
    <name evidence="4" type="ORF">HOLleu_36670</name>
</gene>
<name>A0A9Q0YK65_HOLLE</name>
<dbReference type="Gene3D" id="3.40.50.300">
    <property type="entry name" value="P-loop containing nucleotide triphosphate hydrolases"/>
    <property type="match status" value="1"/>
</dbReference>
<dbReference type="AlphaFoldDB" id="A0A9Q0YK65"/>
<dbReference type="PANTHER" id="PTHR14819:SF25">
    <property type="entry name" value="CHROMOSOME UNDETERMINED SCAFFOLD_52, WHOLE GENOME SHOTGUN SEQUENCE"/>
    <property type="match status" value="1"/>
</dbReference>
<evidence type="ECO:0000256" key="1">
    <source>
        <dbReference type="ARBA" id="ARBA00006828"/>
    </source>
</evidence>
<feature type="compositionally biased region" description="Acidic residues" evidence="2">
    <location>
        <begin position="99"/>
        <end position="109"/>
    </location>
</feature>
<comment type="caution">
    <text evidence="4">The sequence shown here is derived from an EMBL/GenBank/DDBJ whole genome shotgun (WGS) entry which is preliminary data.</text>
</comment>
<dbReference type="Pfam" id="PF25496">
    <property type="entry name" value="URGCP"/>
    <property type="match status" value="1"/>
</dbReference>
<dbReference type="SUPFAM" id="SSF52540">
    <property type="entry name" value="P-loop containing nucleoside triphosphate hydrolases"/>
    <property type="match status" value="1"/>
</dbReference>
<dbReference type="InterPro" id="IPR052986">
    <property type="entry name" value="VLIG_GTPase"/>
</dbReference>
<proteinExistence type="inferred from homology"/>
<organism evidence="4 5">
    <name type="scientific">Holothuria leucospilota</name>
    <name type="common">Black long sea cucumber</name>
    <name type="synonym">Mertensiothuria leucospilota</name>
    <dbReference type="NCBI Taxonomy" id="206669"/>
    <lineage>
        <taxon>Eukaryota</taxon>
        <taxon>Metazoa</taxon>
        <taxon>Echinodermata</taxon>
        <taxon>Eleutherozoa</taxon>
        <taxon>Echinozoa</taxon>
        <taxon>Holothuroidea</taxon>
        <taxon>Aspidochirotacea</taxon>
        <taxon>Aspidochirotida</taxon>
        <taxon>Holothuriidae</taxon>
        <taxon>Holothuria</taxon>
    </lineage>
</organism>
<dbReference type="Proteomes" id="UP001152320">
    <property type="component" value="Chromosome 19"/>
</dbReference>
<dbReference type="PANTHER" id="PTHR14819">
    <property type="entry name" value="GTP-BINDING"/>
    <property type="match status" value="1"/>
</dbReference>
<dbReference type="Pfam" id="PF25683">
    <property type="entry name" value="URGCP_GTPase"/>
    <property type="match status" value="1"/>
</dbReference>
<dbReference type="PROSITE" id="PS51717">
    <property type="entry name" value="G_VLIG"/>
    <property type="match status" value="1"/>
</dbReference>
<accession>A0A9Q0YK65</accession>
<evidence type="ECO:0000313" key="5">
    <source>
        <dbReference type="Proteomes" id="UP001152320"/>
    </source>
</evidence>
<dbReference type="OrthoDB" id="1597724at2759"/>
<protein>
    <submittedName>
        <fullName evidence="4">Interferon-induced very large GTPase 1</fullName>
    </submittedName>
</protein>
<dbReference type="InterPro" id="IPR057365">
    <property type="entry name" value="URGCP"/>
</dbReference>
<dbReference type="Gene3D" id="1.10.533.10">
    <property type="entry name" value="Death Domain, Fas"/>
    <property type="match status" value="1"/>
</dbReference>
<dbReference type="EMBL" id="JAIZAY010000019">
    <property type="protein sequence ID" value="KAJ8024053.1"/>
    <property type="molecule type" value="Genomic_DNA"/>
</dbReference>
<dbReference type="InterPro" id="IPR030383">
    <property type="entry name" value="G_VLIG_dom"/>
</dbReference>
<sequence>MENRFGAFKIALSEDLTIEDSRKLCTYFEVSSAKTESILNSRPQGLVLLNELEEQGHITSKDIHKLGGAFKQLKMDRQAKEVEEYEKSHCLSESSTLPEDLESDEDLDETENRPHNISFEEFKTKCGLRETLTLKKMLEVKSPGRTATPAELFWEKITSLDYRITSLEISKDLSVRDLVFAVLRCSDNVLRQDIIAKMTSCQLAVPLVLNGVNNSKPVLLYWAFRTIRKKIQTLNDTDPIERPMYKHEAFTVSFLRIGDIRFSKSDLLNSLLSECQGNQPHSFYISKKGNVAKPSFSNGSIELVWYIPEAGDKAILKSTTAFLNLRGDSQQFQFQTEFLCKISNLTFVLIGKQNWKVHKEFLENIKKMAANVLVLAIREADDETADKYLNLRYESVIVVQKLHMTILNEEICSRINKSKETHPKLWSLENFKDHARRIVEVDISNEYLATIKGIVENIVPKEVDITQFKNNILRLFPFWVEWARLDEITYTTESGKEHQRASREEEKISQRKQQLATNISQKVKAFWDLLNLVGCKSDLFDDCLIYLQTLLFDLTHAQQGCSKSAQKFLYDRLSEKASYVQLEMEDTQLNLNDVYSNETKILWQMSIGIEDFMRELGQLFEASLQCGNDQTNMVNVMRLPALAAQFIANGNSLELLDDKSYSVPICWIRSILEELHTLLGGKAKVFVLSVIGIQGSGKSTLLNTMFGTKFPVSAGRCTRGLFLRLLKVEESFAEGIGCNYQIILL</sequence>
<dbReference type="GO" id="GO:0005525">
    <property type="term" value="F:GTP binding"/>
    <property type="evidence" value="ECO:0007669"/>
    <property type="project" value="InterPro"/>
</dbReference>
<evidence type="ECO:0000313" key="4">
    <source>
        <dbReference type="EMBL" id="KAJ8024053.1"/>
    </source>
</evidence>
<dbReference type="InterPro" id="IPR027417">
    <property type="entry name" value="P-loop_NTPase"/>
</dbReference>
<feature type="domain" description="VLIG-type G" evidence="3">
    <location>
        <begin position="682"/>
        <end position="745"/>
    </location>
</feature>